<evidence type="ECO:0000256" key="1">
    <source>
        <dbReference type="SAM" id="MobiDB-lite"/>
    </source>
</evidence>
<accession>A0A1N7M986</accession>
<evidence type="ECO:0000259" key="3">
    <source>
        <dbReference type="Pfam" id="PF13670"/>
    </source>
</evidence>
<protein>
    <recommendedName>
        <fullName evidence="3">PepSY domain-containing protein</fullName>
    </recommendedName>
</protein>
<keyword evidence="5" id="KW-1185">Reference proteome</keyword>
<feature type="region of interest" description="Disordered" evidence="1">
    <location>
        <begin position="90"/>
        <end position="121"/>
    </location>
</feature>
<dbReference type="Pfam" id="PF13670">
    <property type="entry name" value="PepSY_2"/>
    <property type="match status" value="1"/>
</dbReference>
<feature type="domain" description="PepSY" evidence="3">
    <location>
        <begin position="9"/>
        <end position="85"/>
    </location>
</feature>
<evidence type="ECO:0000313" key="4">
    <source>
        <dbReference type="EMBL" id="SIS82529.1"/>
    </source>
</evidence>
<feature type="chain" id="PRO_5013224332" description="PepSY domain-containing protein" evidence="2">
    <location>
        <begin position="23"/>
        <end position="121"/>
    </location>
</feature>
<proteinExistence type="predicted"/>
<dbReference type="InterPro" id="IPR025711">
    <property type="entry name" value="PepSY"/>
</dbReference>
<organism evidence="4 5">
    <name type="scientific">Phaeovulum vinaykumarii</name>
    <dbReference type="NCBI Taxonomy" id="407234"/>
    <lineage>
        <taxon>Bacteria</taxon>
        <taxon>Pseudomonadati</taxon>
        <taxon>Pseudomonadota</taxon>
        <taxon>Alphaproteobacteria</taxon>
        <taxon>Rhodobacterales</taxon>
        <taxon>Paracoccaceae</taxon>
        <taxon>Phaeovulum</taxon>
    </lineage>
</organism>
<dbReference type="EMBL" id="FTOM01000006">
    <property type="protein sequence ID" value="SIS82529.1"/>
    <property type="molecule type" value="Genomic_DNA"/>
</dbReference>
<dbReference type="STRING" id="407234.SAMN05421795_10671"/>
<dbReference type="AlphaFoldDB" id="A0A1N7M986"/>
<dbReference type="Proteomes" id="UP000186098">
    <property type="component" value="Unassembled WGS sequence"/>
</dbReference>
<reference evidence="5" key="1">
    <citation type="submission" date="2017-01" db="EMBL/GenBank/DDBJ databases">
        <authorList>
            <person name="Varghese N."/>
            <person name="Submissions S."/>
        </authorList>
    </citation>
    <scope>NUCLEOTIDE SEQUENCE [LARGE SCALE GENOMIC DNA]</scope>
    <source>
        <strain evidence="5">DSM 18714</strain>
    </source>
</reference>
<dbReference type="OrthoDB" id="7365433at2"/>
<gene>
    <name evidence="4" type="ORF">SAMN05421795_10671</name>
</gene>
<dbReference type="RefSeq" id="WP_076366418.1">
    <property type="nucleotide sequence ID" value="NZ_FTOM01000006.1"/>
</dbReference>
<feature type="compositionally biased region" description="Basic residues" evidence="1">
    <location>
        <begin position="91"/>
        <end position="102"/>
    </location>
</feature>
<evidence type="ECO:0000313" key="5">
    <source>
        <dbReference type="Proteomes" id="UP000186098"/>
    </source>
</evidence>
<keyword evidence="2" id="KW-0732">Signal</keyword>
<sequence>MTRELGLVALSLSVWLGSAALADEDCFVPLDRWQPRAAVLSMAESRGWTVRRLKIDDGCYEIRGRDADGTAIEVRLDPATLEVLELERGHHREGRRGHHRLPGFRGWWGDDDDTDARRSPP</sequence>
<feature type="signal peptide" evidence="2">
    <location>
        <begin position="1"/>
        <end position="22"/>
    </location>
</feature>
<name>A0A1N7M986_9RHOB</name>
<evidence type="ECO:0000256" key="2">
    <source>
        <dbReference type="SAM" id="SignalP"/>
    </source>
</evidence>